<reference evidence="3 4" key="1">
    <citation type="submission" date="2015-09" db="EMBL/GenBank/DDBJ databases">
        <title>Genome of Desulfovibrio dechloracetivorans BerOc1, a mercury methylating strain isolated from highly hydrocarbons and metals contaminated coastal sediments.</title>
        <authorList>
            <person name="Goni Urriza M."/>
            <person name="Gassie C."/>
            <person name="Bouchez O."/>
            <person name="Klopp C."/>
            <person name="Ranchou-Peyruse A."/>
            <person name="Remy G."/>
        </authorList>
    </citation>
    <scope>NUCLEOTIDE SEQUENCE [LARGE SCALE GENOMIC DNA]</scope>
    <source>
        <strain evidence="3 4">BerOc1</strain>
    </source>
</reference>
<dbReference type="Pfam" id="PF05170">
    <property type="entry name" value="AsmA"/>
    <property type="match status" value="2"/>
</dbReference>
<feature type="transmembrane region" description="Helical" evidence="1">
    <location>
        <begin position="7"/>
        <end position="30"/>
    </location>
</feature>
<dbReference type="Proteomes" id="UP000181901">
    <property type="component" value="Unassembled WGS sequence"/>
</dbReference>
<evidence type="ECO:0000313" key="3">
    <source>
        <dbReference type="EMBL" id="OIQ52167.1"/>
    </source>
</evidence>
<keyword evidence="1" id="KW-1133">Transmembrane helix</keyword>
<evidence type="ECO:0000313" key="4">
    <source>
        <dbReference type="Proteomes" id="UP000181901"/>
    </source>
</evidence>
<name>A0A1J5NG22_9BACT</name>
<comment type="caution">
    <text evidence="3">The sequence shown here is derived from an EMBL/GenBank/DDBJ whole genome shotgun (WGS) entry which is preliminary data.</text>
</comment>
<feature type="domain" description="AsmA" evidence="2">
    <location>
        <begin position="1"/>
        <end position="189"/>
    </location>
</feature>
<dbReference type="GO" id="GO:0090313">
    <property type="term" value="P:regulation of protein targeting to membrane"/>
    <property type="evidence" value="ECO:0007669"/>
    <property type="project" value="TreeGrafter"/>
</dbReference>
<dbReference type="InterPro" id="IPR007844">
    <property type="entry name" value="AsmA"/>
</dbReference>
<evidence type="ECO:0000256" key="1">
    <source>
        <dbReference type="SAM" id="Phobius"/>
    </source>
</evidence>
<keyword evidence="1" id="KW-0812">Transmembrane</keyword>
<dbReference type="OrthoDB" id="9766390at2"/>
<keyword evidence="1" id="KW-0472">Membrane</keyword>
<dbReference type="PANTHER" id="PTHR30441">
    <property type="entry name" value="DUF748 DOMAIN-CONTAINING PROTEIN"/>
    <property type="match status" value="1"/>
</dbReference>
<proteinExistence type="predicted"/>
<protein>
    <submittedName>
        <fullName evidence="3">Putative assembly protein</fullName>
    </submittedName>
</protein>
<gene>
    <name evidence="3" type="ORF">BerOc1_00640</name>
</gene>
<dbReference type="RefSeq" id="WP_071544257.1">
    <property type="nucleotide sequence ID" value="NZ_LKAQ01000001.1"/>
</dbReference>
<dbReference type="InterPro" id="IPR052894">
    <property type="entry name" value="AsmA-related"/>
</dbReference>
<dbReference type="AlphaFoldDB" id="A0A1J5NG22"/>
<dbReference type="PANTHER" id="PTHR30441:SF4">
    <property type="entry name" value="PROTEIN ASMA"/>
    <property type="match status" value="1"/>
</dbReference>
<evidence type="ECO:0000259" key="2">
    <source>
        <dbReference type="Pfam" id="PF05170"/>
    </source>
</evidence>
<accession>A0A1J5NG22</accession>
<organism evidence="3 4">
    <name type="scientific">Pseudodesulfovibrio hydrargyri</name>
    <dbReference type="NCBI Taxonomy" id="2125990"/>
    <lineage>
        <taxon>Bacteria</taxon>
        <taxon>Pseudomonadati</taxon>
        <taxon>Thermodesulfobacteriota</taxon>
        <taxon>Desulfovibrionia</taxon>
        <taxon>Desulfovibrionales</taxon>
        <taxon>Desulfovibrionaceae</taxon>
    </lineage>
</organism>
<sequence length="590" mass="61751">MGSLLKFGLIGLGVCLVLCAVAAVVFMAVFDPNDYKDRISRAVLKETGRALTFDGDIGVTFFPSPGVRLGGLSLSNADGFGAGPMVSVRSARVTVRLLPLLTGKVRFGELELDGPVLNLGRDAQGRANWDDLVGREPGKGGKGDRGRSFDLVDLAGVSVTGGELTWDDRGTDVRFALNGLEVTAGAVGKDGLFPVKLSARFDCGHPDIKTRIEADGTARVDFKPGRLVIEDMELSVDGTRIVGRVTVERSGEWPRITAQVDVGDLDLDRYLPSGHGAAGAGLSDATILPGRVLRRLDFGLDAKVARLKLGGALFSNVAVAASGVDGLVTVDPFFAEAYGGTIRLTGTVDARSGVPVTRTRTVVAHLDVAGLARDVTGKDEYAGVADYDSSLSARGQRVRDILGTLGGDFSFKLSDGVFPGVDLIGLARSTHSARDRQGTVEGETGSTRFGSISGTGTVLDGVVRNRDLEVKAPGLRADGHGAVSLVTRRIDYMVRAKLVPTSEGQGGKSSENLIGVMVPIHVTGTIDRPRYWVSIQEYVKALGGVVVDTVGTVLGGVKSVVRGVGSALDNSSGGDEESGKSGRKKFLGIF</sequence>
<keyword evidence="4" id="KW-1185">Reference proteome</keyword>
<dbReference type="GO" id="GO:0005886">
    <property type="term" value="C:plasma membrane"/>
    <property type="evidence" value="ECO:0007669"/>
    <property type="project" value="TreeGrafter"/>
</dbReference>
<feature type="domain" description="AsmA" evidence="2">
    <location>
        <begin position="299"/>
        <end position="468"/>
    </location>
</feature>
<dbReference type="EMBL" id="LKAQ01000001">
    <property type="protein sequence ID" value="OIQ52167.1"/>
    <property type="molecule type" value="Genomic_DNA"/>
</dbReference>